<feature type="compositionally biased region" description="Basic and acidic residues" evidence="1">
    <location>
        <begin position="626"/>
        <end position="638"/>
    </location>
</feature>
<name>A0AA39GM28_SARSR</name>
<feature type="region of interest" description="Disordered" evidence="1">
    <location>
        <begin position="624"/>
        <end position="667"/>
    </location>
</feature>
<feature type="compositionally biased region" description="Polar residues" evidence="1">
    <location>
        <begin position="308"/>
        <end position="328"/>
    </location>
</feature>
<organism evidence="2 3">
    <name type="scientific">Sarocladium strictum</name>
    <name type="common">Black bundle disease fungus</name>
    <name type="synonym">Acremonium strictum</name>
    <dbReference type="NCBI Taxonomy" id="5046"/>
    <lineage>
        <taxon>Eukaryota</taxon>
        <taxon>Fungi</taxon>
        <taxon>Dikarya</taxon>
        <taxon>Ascomycota</taxon>
        <taxon>Pezizomycotina</taxon>
        <taxon>Sordariomycetes</taxon>
        <taxon>Hypocreomycetidae</taxon>
        <taxon>Hypocreales</taxon>
        <taxon>Sarocladiaceae</taxon>
        <taxon>Sarocladium</taxon>
    </lineage>
</organism>
<feature type="region of interest" description="Disordered" evidence="1">
    <location>
        <begin position="222"/>
        <end position="262"/>
    </location>
</feature>
<comment type="caution">
    <text evidence="2">The sequence shown here is derived from an EMBL/GenBank/DDBJ whole genome shotgun (WGS) entry which is preliminary data.</text>
</comment>
<keyword evidence="3" id="KW-1185">Reference proteome</keyword>
<evidence type="ECO:0000313" key="2">
    <source>
        <dbReference type="EMBL" id="KAK0389903.1"/>
    </source>
</evidence>
<feature type="compositionally biased region" description="Low complexity" evidence="1">
    <location>
        <begin position="510"/>
        <end position="522"/>
    </location>
</feature>
<evidence type="ECO:0000256" key="1">
    <source>
        <dbReference type="SAM" id="MobiDB-lite"/>
    </source>
</evidence>
<feature type="region of interest" description="Disordered" evidence="1">
    <location>
        <begin position="455"/>
        <end position="476"/>
    </location>
</feature>
<dbReference type="Proteomes" id="UP001175261">
    <property type="component" value="Unassembled WGS sequence"/>
</dbReference>
<feature type="compositionally biased region" description="Low complexity" evidence="1">
    <location>
        <begin position="298"/>
        <end position="307"/>
    </location>
</feature>
<dbReference type="AlphaFoldDB" id="A0AA39GM28"/>
<reference evidence="2" key="1">
    <citation type="submission" date="2022-10" db="EMBL/GenBank/DDBJ databases">
        <title>Determination and structural analysis of whole genome sequence of Sarocladium strictum F4-1.</title>
        <authorList>
            <person name="Hu L."/>
            <person name="Jiang Y."/>
        </authorList>
    </citation>
    <scope>NUCLEOTIDE SEQUENCE</scope>
    <source>
        <strain evidence="2">F4-1</strain>
    </source>
</reference>
<accession>A0AA39GM28</accession>
<evidence type="ECO:0000313" key="3">
    <source>
        <dbReference type="Proteomes" id="UP001175261"/>
    </source>
</evidence>
<gene>
    <name evidence="2" type="ORF">NLU13_3476</name>
</gene>
<feature type="compositionally biased region" description="Polar residues" evidence="1">
    <location>
        <begin position="249"/>
        <end position="260"/>
    </location>
</feature>
<sequence>MASHIYSAEELLCIRSKLVTEDVYRKLFERLRKDADLGGMILLHAPQQKKDQLRYVRTVTHDEGDLHSVLPRQLDGTDGEWRYRGRTDSEQAKGQPISAPSGIVAQKDEGFQKFYKAVVSPTHVRVTAGGRIVPNTRGSVSPVAKLSADRPSLGDTLAHAPTSNLEPSQTYGFPVPPSSFPPIAPVFSSYGPAIVPGMPPPAFPLISWHPSMAFGPSFPLTPGAASSVSQPQASSTDPTGAGRAEDQSESGSVKASSSQGHVAHNDYYRGGVPWMMPPNHPFYHIPYRAPQGYPLPPQTQMMAPMPADSSSQSHSVTSKGPHSSTKSAPMSYGPLGVAIAQSPMSSIRPSEITKNQIGVLRNSLKYLEDQLMYNRHQVDEQALEHQVDVVKQQIRHFEKNLHNQLTFESNHYPKSADPRIQPTSASSSRERFGSKVSIASEERVERKAYKLSNASNTSLAHSIGSKRGDEKKTSFSTGINSTKSVSAFAPIKASARAFGTKVVNAEQRRASASLPSNAALAPPFEPQQRENFDPLPASKRSNSRPWAEADQAASSIRHDRRAGTGSRSMHSEALDSSATRLPYLIGFLPAHANPKTATDADYAYTRTLTEDELRARHMYWGNTPRELQKGLPKFDGKDFYPPSPTKGRSTDRDTSSTGSSRVIPVGNPALDYGLPKLSAEADLFRSVEYTAPKVTRGPLGIPTQSEAIARSSRGTDGTTESVAAYGRRSGSCAVDAEMRGPLVDDVKIRARASSPSLPDKSSSDEAEDDKALLFKGRRGGRQASGKSHSNEIWRSMLKKGKTSGNVVPGAVSSTTVQGVLPQYSGYASASLAPAIANSTTPPPRLALGKAIDVVDGTASAAIADRKRENRPPQSTMSPME</sequence>
<feature type="region of interest" description="Disordered" evidence="1">
    <location>
        <begin position="860"/>
        <end position="880"/>
    </location>
</feature>
<feature type="region of interest" description="Disordered" evidence="1">
    <location>
        <begin position="294"/>
        <end position="330"/>
    </location>
</feature>
<feature type="region of interest" description="Disordered" evidence="1">
    <location>
        <begin position="409"/>
        <end position="434"/>
    </location>
</feature>
<proteinExistence type="predicted"/>
<feature type="region of interest" description="Disordered" evidence="1">
    <location>
        <begin position="698"/>
        <end position="721"/>
    </location>
</feature>
<dbReference type="EMBL" id="JAPDFR010000002">
    <property type="protein sequence ID" value="KAK0389903.1"/>
    <property type="molecule type" value="Genomic_DNA"/>
</dbReference>
<feature type="region of interest" description="Disordered" evidence="1">
    <location>
        <begin position="510"/>
        <end position="573"/>
    </location>
</feature>
<feature type="compositionally biased region" description="Low complexity" evidence="1">
    <location>
        <begin position="224"/>
        <end position="235"/>
    </location>
</feature>
<feature type="compositionally biased region" description="Polar residues" evidence="1">
    <location>
        <begin position="871"/>
        <end position="880"/>
    </location>
</feature>
<feature type="compositionally biased region" description="Polar residues" evidence="1">
    <location>
        <begin position="702"/>
        <end position="721"/>
    </location>
</feature>
<protein>
    <submittedName>
        <fullName evidence="2">Uncharacterized protein</fullName>
    </submittedName>
</protein>